<dbReference type="CDD" id="cd06225">
    <property type="entry name" value="HAMP"/>
    <property type="match status" value="1"/>
</dbReference>
<evidence type="ECO:0000256" key="11">
    <source>
        <dbReference type="SAM" id="MobiDB-lite"/>
    </source>
</evidence>
<dbReference type="SUPFAM" id="SSF47384">
    <property type="entry name" value="Homodimeric domain of signal transducing histidine kinase"/>
    <property type="match status" value="1"/>
</dbReference>
<comment type="caution">
    <text evidence="15">The sequence shown here is derived from an EMBL/GenBank/DDBJ whole genome shotgun (WGS) entry which is preliminary data.</text>
</comment>
<keyword evidence="4" id="KW-0597">Phosphoprotein</keyword>
<reference evidence="16" key="1">
    <citation type="journal article" date="2019" name="Int. J. Syst. Evol. Microbiol.">
        <title>The Global Catalogue of Microorganisms (GCM) 10K type strain sequencing project: providing services to taxonomists for standard genome sequencing and annotation.</title>
        <authorList>
            <consortium name="The Broad Institute Genomics Platform"/>
            <consortium name="The Broad Institute Genome Sequencing Center for Infectious Disease"/>
            <person name="Wu L."/>
            <person name="Ma J."/>
        </authorList>
    </citation>
    <scope>NUCLEOTIDE SEQUENCE [LARGE SCALE GENOMIC DNA]</scope>
    <source>
        <strain evidence="16">JCM 3106</strain>
    </source>
</reference>
<name>A0ABP6L3F9_9ACTN</name>
<evidence type="ECO:0000259" key="14">
    <source>
        <dbReference type="PROSITE" id="PS50885"/>
    </source>
</evidence>
<evidence type="ECO:0000256" key="5">
    <source>
        <dbReference type="ARBA" id="ARBA00022679"/>
    </source>
</evidence>
<dbReference type="GO" id="GO:0005524">
    <property type="term" value="F:ATP binding"/>
    <property type="evidence" value="ECO:0007669"/>
    <property type="project" value="UniProtKB-KW"/>
</dbReference>
<evidence type="ECO:0000256" key="6">
    <source>
        <dbReference type="ARBA" id="ARBA00022692"/>
    </source>
</evidence>
<dbReference type="InterPro" id="IPR003661">
    <property type="entry name" value="HisK_dim/P_dom"/>
</dbReference>
<dbReference type="InterPro" id="IPR003660">
    <property type="entry name" value="HAMP_dom"/>
</dbReference>
<dbReference type="PANTHER" id="PTHR45436:SF5">
    <property type="entry name" value="SENSOR HISTIDINE KINASE TRCS"/>
    <property type="match status" value="1"/>
</dbReference>
<evidence type="ECO:0000256" key="12">
    <source>
        <dbReference type="SAM" id="Phobius"/>
    </source>
</evidence>
<dbReference type="EC" id="2.7.13.3" evidence="3"/>
<dbReference type="Pfam" id="PF02518">
    <property type="entry name" value="HATPase_c"/>
    <property type="match status" value="1"/>
</dbReference>
<organism evidence="15 16">
    <name type="scientific">Streptosporangium longisporum</name>
    <dbReference type="NCBI Taxonomy" id="46187"/>
    <lineage>
        <taxon>Bacteria</taxon>
        <taxon>Bacillati</taxon>
        <taxon>Actinomycetota</taxon>
        <taxon>Actinomycetes</taxon>
        <taxon>Streptosporangiales</taxon>
        <taxon>Streptosporangiaceae</taxon>
        <taxon>Streptosporangium</taxon>
    </lineage>
</organism>
<keyword evidence="16" id="KW-1185">Reference proteome</keyword>
<dbReference type="PROSITE" id="PS50109">
    <property type="entry name" value="HIS_KIN"/>
    <property type="match status" value="1"/>
</dbReference>
<dbReference type="EMBL" id="BAAAWD010000015">
    <property type="protein sequence ID" value="GAA3026703.1"/>
    <property type="molecule type" value="Genomic_DNA"/>
</dbReference>
<evidence type="ECO:0000259" key="13">
    <source>
        <dbReference type="PROSITE" id="PS50109"/>
    </source>
</evidence>
<keyword evidence="10 12" id="KW-0472">Membrane</keyword>
<evidence type="ECO:0000313" key="16">
    <source>
        <dbReference type="Proteomes" id="UP001499930"/>
    </source>
</evidence>
<evidence type="ECO:0000256" key="2">
    <source>
        <dbReference type="ARBA" id="ARBA00004236"/>
    </source>
</evidence>
<evidence type="ECO:0000313" key="15">
    <source>
        <dbReference type="EMBL" id="GAA3026703.1"/>
    </source>
</evidence>
<evidence type="ECO:0000256" key="8">
    <source>
        <dbReference type="ARBA" id="ARBA00022989"/>
    </source>
</evidence>
<dbReference type="SMART" id="SM00388">
    <property type="entry name" value="HisKA"/>
    <property type="match status" value="1"/>
</dbReference>
<feature type="compositionally biased region" description="Basic and acidic residues" evidence="11">
    <location>
        <begin position="377"/>
        <end position="386"/>
    </location>
</feature>
<dbReference type="Gene3D" id="3.30.565.10">
    <property type="entry name" value="Histidine kinase-like ATPase, C-terminal domain"/>
    <property type="match status" value="1"/>
</dbReference>
<dbReference type="SUPFAM" id="SSF55874">
    <property type="entry name" value="ATPase domain of HSP90 chaperone/DNA topoisomerase II/histidine kinase"/>
    <property type="match status" value="1"/>
</dbReference>
<evidence type="ECO:0000256" key="7">
    <source>
        <dbReference type="ARBA" id="ARBA00022777"/>
    </source>
</evidence>
<proteinExistence type="predicted"/>
<dbReference type="InterPro" id="IPR050428">
    <property type="entry name" value="TCS_sensor_his_kinase"/>
</dbReference>
<evidence type="ECO:0000256" key="9">
    <source>
        <dbReference type="ARBA" id="ARBA00023012"/>
    </source>
</evidence>
<keyword evidence="8 12" id="KW-1133">Transmembrane helix</keyword>
<dbReference type="SMART" id="SM00304">
    <property type="entry name" value="HAMP"/>
    <property type="match status" value="1"/>
</dbReference>
<dbReference type="PRINTS" id="PR00344">
    <property type="entry name" value="BCTRLSENSOR"/>
</dbReference>
<comment type="catalytic activity">
    <reaction evidence="1">
        <text>ATP + protein L-histidine = ADP + protein N-phospho-L-histidine.</text>
        <dbReference type="EC" id="2.7.13.3"/>
    </reaction>
</comment>
<feature type="region of interest" description="Disordered" evidence="11">
    <location>
        <begin position="362"/>
        <end position="386"/>
    </location>
</feature>
<protein>
    <recommendedName>
        <fullName evidence="3">histidine kinase</fullName>
        <ecNumber evidence="3">2.7.13.3</ecNumber>
    </recommendedName>
</protein>
<dbReference type="PROSITE" id="PS50885">
    <property type="entry name" value="HAMP"/>
    <property type="match status" value="1"/>
</dbReference>
<keyword evidence="15" id="KW-0547">Nucleotide-binding</keyword>
<dbReference type="InterPro" id="IPR003594">
    <property type="entry name" value="HATPase_dom"/>
</dbReference>
<dbReference type="InterPro" id="IPR036890">
    <property type="entry name" value="HATPase_C_sf"/>
</dbReference>
<dbReference type="Pfam" id="PF00512">
    <property type="entry name" value="HisKA"/>
    <property type="match status" value="1"/>
</dbReference>
<dbReference type="Pfam" id="PF00672">
    <property type="entry name" value="HAMP"/>
    <property type="match status" value="1"/>
</dbReference>
<dbReference type="Gene3D" id="1.10.287.130">
    <property type="match status" value="1"/>
</dbReference>
<keyword evidence="6 12" id="KW-0812">Transmembrane</keyword>
<dbReference type="InterPro" id="IPR036097">
    <property type="entry name" value="HisK_dim/P_sf"/>
</dbReference>
<keyword evidence="5" id="KW-0808">Transferase</keyword>
<dbReference type="Proteomes" id="UP001499930">
    <property type="component" value="Unassembled WGS sequence"/>
</dbReference>
<dbReference type="SMART" id="SM00387">
    <property type="entry name" value="HATPase_c"/>
    <property type="match status" value="1"/>
</dbReference>
<accession>A0ABP6L3F9</accession>
<keyword evidence="7" id="KW-0418">Kinase</keyword>
<dbReference type="PANTHER" id="PTHR45436">
    <property type="entry name" value="SENSOR HISTIDINE KINASE YKOH"/>
    <property type="match status" value="1"/>
</dbReference>
<dbReference type="CDD" id="cd00082">
    <property type="entry name" value="HisKA"/>
    <property type="match status" value="1"/>
</dbReference>
<dbReference type="CDD" id="cd00075">
    <property type="entry name" value="HATPase"/>
    <property type="match status" value="1"/>
</dbReference>
<gene>
    <name evidence="15" type="ORF">GCM10017559_60910</name>
</gene>
<evidence type="ECO:0000256" key="3">
    <source>
        <dbReference type="ARBA" id="ARBA00012438"/>
    </source>
</evidence>
<dbReference type="InterPro" id="IPR005467">
    <property type="entry name" value="His_kinase_dom"/>
</dbReference>
<feature type="transmembrane region" description="Helical" evidence="12">
    <location>
        <begin position="12"/>
        <end position="36"/>
    </location>
</feature>
<comment type="subcellular location">
    <subcellularLocation>
        <location evidence="2">Cell membrane</location>
    </subcellularLocation>
</comment>
<dbReference type="InterPro" id="IPR004358">
    <property type="entry name" value="Sig_transdc_His_kin-like_C"/>
</dbReference>
<feature type="domain" description="Histidine kinase" evidence="13">
    <location>
        <begin position="241"/>
        <end position="462"/>
    </location>
</feature>
<evidence type="ECO:0000256" key="10">
    <source>
        <dbReference type="ARBA" id="ARBA00023136"/>
    </source>
</evidence>
<sequence length="469" mass="50576">MFEGRAWSVRLRLTMTAVMMALVSGVAITAVATAALHDLSGAFKTEEVAGAALQTARLSWPGPVPAVLPRGKSDGIQVLDATGRVVAATPNLAGAPPVTDFVPPGSGATHESRVCDLPAFPGECVRVVAFRVHREGGDLVVYSVAEPVPWYVHPGLFAVILGASLLTVLLSGLGAYRTVGEALEPVKEIRRELEEITATDIGRRVTVPAVRDEIRQLAETINQTLDRLEAAAEQQRRFASDASHDLRSPLTAMRAQVEEALLYPDDVDWNSKARAMLCSLDRLQAIVSDLLTLARLDSGISARRERIDLGALTGDELDRRRARIRIDRDLSPGVTVVGDRLRLARLLTNLVDNAERHAAHRVSVRVSRAGDTGNTESGRDERDDKGTAVVEVLDDGAGIAPEQRELVFQRFTRLDASRNKDAGGTGLGLPIAREIALAHGGTLRLEDDSAGARFVLRLPLAREQEDDPP</sequence>
<keyword evidence="15" id="KW-0067">ATP-binding</keyword>
<evidence type="ECO:0000256" key="4">
    <source>
        <dbReference type="ARBA" id="ARBA00022553"/>
    </source>
</evidence>
<evidence type="ECO:0000256" key="1">
    <source>
        <dbReference type="ARBA" id="ARBA00000085"/>
    </source>
</evidence>
<feature type="domain" description="HAMP" evidence="14">
    <location>
        <begin position="180"/>
        <end position="233"/>
    </location>
</feature>
<keyword evidence="9" id="KW-0902">Two-component regulatory system</keyword>